<dbReference type="RefSeq" id="WP_071481080.1">
    <property type="nucleotide sequence ID" value="NZ_CP024899.1"/>
</dbReference>
<evidence type="ECO:0000313" key="4">
    <source>
        <dbReference type="Proteomes" id="UP000228948"/>
    </source>
</evidence>
<dbReference type="InterPro" id="IPR043167">
    <property type="entry name" value="LpxI_C_sf"/>
</dbReference>
<dbReference type="Gene3D" id="3.40.140.80">
    <property type="match status" value="1"/>
</dbReference>
<dbReference type="InterPro" id="IPR041255">
    <property type="entry name" value="LpxI_N"/>
</dbReference>
<feature type="domain" description="LpxI C-terminal" evidence="1">
    <location>
        <begin position="136"/>
        <end position="270"/>
    </location>
</feature>
<dbReference type="Pfam" id="PF17930">
    <property type="entry name" value="LpxI_N"/>
    <property type="match status" value="1"/>
</dbReference>
<name>A0A2K8KC80_9RHOB</name>
<dbReference type="Pfam" id="PF06230">
    <property type="entry name" value="LpxI_C"/>
    <property type="match status" value="1"/>
</dbReference>
<dbReference type="OrthoDB" id="9789836at2"/>
<dbReference type="InterPro" id="IPR053174">
    <property type="entry name" value="LpxI"/>
</dbReference>
<proteinExistence type="predicted"/>
<evidence type="ECO:0000259" key="1">
    <source>
        <dbReference type="Pfam" id="PF06230"/>
    </source>
</evidence>
<evidence type="ECO:0000313" key="3">
    <source>
        <dbReference type="EMBL" id="ATX66586.1"/>
    </source>
</evidence>
<evidence type="ECO:0000259" key="2">
    <source>
        <dbReference type="Pfam" id="PF17930"/>
    </source>
</evidence>
<dbReference type="PANTHER" id="PTHR39962:SF1">
    <property type="entry name" value="LPXI FAMILY PROTEIN"/>
    <property type="match status" value="1"/>
</dbReference>
<feature type="domain" description="LpxI N-terminal" evidence="2">
    <location>
        <begin position="3"/>
        <end position="132"/>
    </location>
</feature>
<dbReference type="EMBL" id="CP024899">
    <property type="protein sequence ID" value="ATX66586.1"/>
    <property type="molecule type" value="Genomic_DNA"/>
</dbReference>
<accession>A0A2K8KC80</accession>
<reference evidence="3 4" key="1">
    <citation type="submission" date="2017-11" db="EMBL/GenBank/DDBJ databases">
        <title>Revised Sequence and Annotation of the Rhodobaca barguzinensis strain alga05 Genome.</title>
        <authorList>
            <person name="Kopejtka K."/>
            <person name="Tomasch J.M."/>
            <person name="Bunk B."/>
            <person name="Koblizek M."/>
        </authorList>
    </citation>
    <scope>NUCLEOTIDE SEQUENCE [LARGE SCALE GENOMIC DNA]</scope>
    <source>
        <strain evidence="4">alga05</strain>
    </source>
</reference>
<dbReference type="Proteomes" id="UP000228948">
    <property type="component" value="Chromosome"/>
</dbReference>
<dbReference type="AlphaFoldDB" id="A0A2K8KC80"/>
<organism evidence="3 4">
    <name type="scientific">Roseinatronobacter bogoriensis subsp. barguzinensis</name>
    <dbReference type="NCBI Taxonomy" id="441209"/>
    <lineage>
        <taxon>Bacteria</taxon>
        <taxon>Pseudomonadati</taxon>
        <taxon>Pseudomonadota</taxon>
        <taxon>Alphaproteobacteria</taxon>
        <taxon>Rhodobacterales</taxon>
        <taxon>Paracoccaceae</taxon>
        <taxon>Roseinatronobacter</taxon>
    </lineage>
</organism>
<keyword evidence="4" id="KW-1185">Reference proteome</keyword>
<dbReference type="PANTHER" id="PTHR39962">
    <property type="entry name" value="BLL4848 PROTEIN"/>
    <property type="match status" value="1"/>
</dbReference>
<gene>
    <name evidence="3" type="ORF">BG454_12820</name>
</gene>
<protein>
    <submittedName>
        <fullName evidence="3">DUF1009 domain-containing protein</fullName>
    </submittedName>
</protein>
<dbReference type="STRING" id="441209.GCA_001870665_02345"/>
<dbReference type="Gene3D" id="3.40.50.20">
    <property type="match status" value="1"/>
</dbReference>
<sequence length="275" mass="29189">MSKIALISGRGRLPHVLADHLQADGRAYVLAEMEGFESLSSTRDDVLRFRLERLVPFLDKLQDMGVTQAVFAGGVHRPRLDPALIDPATMQLLPRIMAAMNRGDDGTLREVIALMGEWGLDVVGAQDICPDLVAPASMLSNVEPKGADKQDAARGFEILRMTGAADVGQGCVVSRGQCLALEALPGTDAMLAHLAELRAGDLALPEGGVFCKAPKPGQDRRIDLPALGPETVLAAHSAGLRGIAFEAGGVLLIDRDEMVARANALGLFLWAREGA</sequence>
<dbReference type="InterPro" id="IPR010415">
    <property type="entry name" value="LpxI_C"/>
</dbReference>
<dbReference type="KEGG" id="rbg:BG454_12820"/>